<evidence type="ECO:0000313" key="3">
    <source>
        <dbReference type="Proteomes" id="UP001595630"/>
    </source>
</evidence>
<comment type="caution">
    <text evidence="2">The sequence shown here is derived from an EMBL/GenBank/DDBJ whole genome shotgun (WGS) entry which is preliminary data.</text>
</comment>
<proteinExistence type="predicted"/>
<feature type="transmembrane region" description="Helical" evidence="1">
    <location>
        <begin position="20"/>
        <end position="41"/>
    </location>
</feature>
<evidence type="ECO:0000256" key="1">
    <source>
        <dbReference type="SAM" id="Phobius"/>
    </source>
</evidence>
<organism evidence="2 3">
    <name type="scientific">Stutzerimonas tarimensis</name>
    <dbReference type="NCBI Taxonomy" id="1507735"/>
    <lineage>
        <taxon>Bacteria</taxon>
        <taxon>Pseudomonadati</taxon>
        <taxon>Pseudomonadota</taxon>
        <taxon>Gammaproteobacteria</taxon>
        <taxon>Pseudomonadales</taxon>
        <taxon>Pseudomonadaceae</taxon>
        <taxon>Stutzerimonas</taxon>
    </lineage>
</organism>
<keyword evidence="3" id="KW-1185">Reference proteome</keyword>
<reference evidence="3" key="1">
    <citation type="journal article" date="2019" name="Int. J. Syst. Evol. Microbiol.">
        <title>The Global Catalogue of Microorganisms (GCM) 10K type strain sequencing project: providing services to taxonomists for standard genome sequencing and annotation.</title>
        <authorList>
            <consortium name="The Broad Institute Genomics Platform"/>
            <consortium name="The Broad Institute Genome Sequencing Center for Infectious Disease"/>
            <person name="Wu L."/>
            <person name="Ma J."/>
        </authorList>
    </citation>
    <scope>NUCLEOTIDE SEQUENCE [LARGE SCALE GENOMIC DNA]</scope>
    <source>
        <strain evidence="3">KCTC 42447</strain>
    </source>
</reference>
<sequence>MNADKDDAPARIRRGRANPWRARVIMGIGSVMVGALVALSARPAAIDVGALTAALHQGTPPIPHPTAAQPVLTAPHPRSELVSTSPEQATLSWAPAAQADAPPARQTVFNDQNYAHDPSRINTLHSTPVRYTGETRSQQRAPVVRTLTDSWNWTDGKRRRIGGRFEWIEQDGQIDYSSVCRNYERGSLIYRDCRKGAKARFAELCGRHKPACHAANNFMP</sequence>
<dbReference type="EMBL" id="JBHRXZ010000006">
    <property type="protein sequence ID" value="MFC3606896.1"/>
    <property type="molecule type" value="Genomic_DNA"/>
</dbReference>
<keyword evidence="1" id="KW-1133">Transmembrane helix</keyword>
<dbReference type="RefSeq" id="WP_386361387.1">
    <property type="nucleotide sequence ID" value="NZ_JBHRXZ010000006.1"/>
</dbReference>
<dbReference type="Proteomes" id="UP001595630">
    <property type="component" value="Unassembled WGS sequence"/>
</dbReference>
<gene>
    <name evidence="2" type="ORF">ACFOMF_03755</name>
</gene>
<accession>A0ABV7T3N0</accession>
<keyword evidence="1" id="KW-0812">Transmembrane</keyword>
<keyword evidence="1" id="KW-0472">Membrane</keyword>
<protein>
    <submittedName>
        <fullName evidence="2">Uncharacterized protein</fullName>
    </submittedName>
</protein>
<evidence type="ECO:0000313" key="2">
    <source>
        <dbReference type="EMBL" id="MFC3606896.1"/>
    </source>
</evidence>
<name>A0ABV7T3N0_9GAMM</name>